<feature type="transmembrane region" description="Helical" evidence="2">
    <location>
        <begin position="6"/>
        <end position="24"/>
    </location>
</feature>
<evidence type="ECO:0000313" key="4">
    <source>
        <dbReference type="Proteomes" id="UP000460221"/>
    </source>
</evidence>
<evidence type="ECO:0000256" key="1">
    <source>
        <dbReference type="SAM" id="MobiDB-lite"/>
    </source>
</evidence>
<comment type="caution">
    <text evidence="3">The sequence shown here is derived from an EMBL/GenBank/DDBJ whole genome shotgun (WGS) entry which is preliminary data.</text>
</comment>
<sequence>MSIPTSVAVGLLVIAWLAVLVPMVSRRREAVPEAEDEGTGGFRVLRRGESRQRRNGFLRHRRADEDDADDEFTETDSAEDLEELQEELLDTEDDFDDLEGDDPEEEPAPRRRELVGAGARRSAGLSGGRTDAHEADAYESESYETDSYETDSYGSDSGYSYENDERYRPIPHRRGRGGYDPEQAEITRAFRYRRRRRVTLTLLLLTLVSGAAAYFLVKPVWFATGFFGLLLVGYLTYLRRQVKVEADIRARRTARLRRARQIRPEYHPRDEYNPYNESLPDPSAPRPSTLPPVSYHRTRQIVDLDDDDPAFDDLEYYEPITYRRAVGE</sequence>
<evidence type="ECO:0008006" key="5">
    <source>
        <dbReference type="Google" id="ProtNLM"/>
    </source>
</evidence>
<organism evidence="3 4">
    <name type="scientific">Nakamurella alba</name>
    <dbReference type="NCBI Taxonomy" id="2665158"/>
    <lineage>
        <taxon>Bacteria</taxon>
        <taxon>Bacillati</taxon>
        <taxon>Actinomycetota</taxon>
        <taxon>Actinomycetes</taxon>
        <taxon>Nakamurellales</taxon>
        <taxon>Nakamurellaceae</taxon>
        <taxon>Nakamurella</taxon>
    </lineage>
</organism>
<feature type="transmembrane region" description="Helical" evidence="2">
    <location>
        <begin position="221"/>
        <end position="238"/>
    </location>
</feature>
<feature type="compositionally biased region" description="Acidic residues" evidence="1">
    <location>
        <begin position="137"/>
        <end position="149"/>
    </location>
</feature>
<evidence type="ECO:0000256" key="2">
    <source>
        <dbReference type="SAM" id="Phobius"/>
    </source>
</evidence>
<dbReference type="AlphaFoldDB" id="A0A7K1FET2"/>
<dbReference type="Proteomes" id="UP000460221">
    <property type="component" value="Unassembled WGS sequence"/>
</dbReference>
<feature type="transmembrane region" description="Helical" evidence="2">
    <location>
        <begin position="198"/>
        <end position="215"/>
    </location>
</feature>
<dbReference type="EMBL" id="WLYK01000001">
    <property type="protein sequence ID" value="MTD12590.1"/>
    <property type="molecule type" value="Genomic_DNA"/>
</dbReference>
<reference evidence="3 4" key="1">
    <citation type="submission" date="2019-11" db="EMBL/GenBank/DDBJ databases">
        <authorList>
            <person name="Jiang L.-Q."/>
        </authorList>
    </citation>
    <scope>NUCLEOTIDE SEQUENCE [LARGE SCALE GENOMIC DNA]</scope>
    <source>
        <strain evidence="3 4">YIM 132087</strain>
    </source>
</reference>
<gene>
    <name evidence="3" type="ORF">GIS00_01350</name>
</gene>
<feature type="compositionally biased region" description="Low complexity" evidence="1">
    <location>
        <begin position="150"/>
        <end position="161"/>
    </location>
</feature>
<feature type="region of interest" description="Disordered" evidence="1">
    <location>
        <begin position="28"/>
        <end position="47"/>
    </location>
</feature>
<keyword evidence="4" id="KW-1185">Reference proteome</keyword>
<protein>
    <recommendedName>
        <fullName evidence="5">Transmembrane protein</fullName>
    </recommendedName>
</protein>
<feature type="region of interest" description="Disordered" evidence="1">
    <location>
        <begin position="55"/>
        <end position="180"/>
    </location>
</feature>
<evidence type="ECO:0000313" key="3">
    <source>
        <dbReference type="EMBL" id="MTD12590.1"/>
    </source>
</evidence>
<dbReference type="InterPro" id="IPR053779">
    <property type="entry name" value="GlpR"/>
</dbReference>
<keyword evidence="2" id="KW-1133">Transmembrane helix</keyword>
<proteinExistence type="predicted"/>
<keyword evidence="2" id="KW-0472">Membrane</keyword>
<dbReference type="NCBIfam" id="NF045516">
    <property type="entry name" value="GlpR"/>
    <property type="match status" value="1"/>
</dbReference>
<accession>A0A7K1FET2</accession>
<feature type="compositionally biased region" description="Acidic residues" evidence="1">
    <location>
        <begin position="65"/>
        <end position="106"/>
    </location>
</feature>
<feature type="region of interest" description="Disordered" evidence="1">
    <location>
        <begin position="266"/>
        <end position="293"/>
    </location>
</feature>
<keyword evidence="2" id="KW-0812">Transmembrane</keyword>
<name>A0A7K1FET2_9ACTN</name>
<dbReference type="RefSeq" id="WP_154766630.1">
    <property type="nucleotide sequence ID" value="NZ_WLYK01000001.1"/>
</dbReference>